<name>A0A068NRH3_FIMGI</name>
<dbReference type="KEGG" id="fgi:OP10G_0831"/>
<sequence>MNLNRAKTNPEMADPNPNKPHYTMPEDPVLSAPMADVSVLDNGRGSRG</sequence>
<accession>A0A068NRH3</accession>
<protein>
    <submittedName>
        <fullName evidence="2">Uncharacterized protein</fullName>
    </submittedName>
</protein>
<evidence type="ECO:0000313" key="2">
    <source>
        <dbReference type="EMBL" id="AIE84199.1"/>
    </source>
</evidence>
<proteinExistence type="predicted"/>
<gene>
    <name evidence="2" type="ORF">OP10G_0831</name>
</gene>
<dbReference type="HOGENOM" id="CLU_3153062_0_0_0"/>
<evidence type="ECO:0000313" key="3">
    <source>
        <dbReference type="Proteomes" id="UP000027982"/>
    </source>
</evidence>
<reference evidence="2 3" key="1">
    <citation type="journal article" date="2014" name="PLoS ONE">
        <title>The first complete genome sequence of the class fimbriimonadia in the phylum armatimonadetes.</title>
        <authorList>
            <person name="Hu Z.Y."/>
            <person name="Wang Y.Z."/>
            <person name="Im W.T."/>
            <person name="Wang S.Y."/>
            <person name="Zhao G.P."/>
            <person name="Zheng H.J."/>
            <person name="Quan Z.X."/>
        </authorList>
    </citation>
    <scope>NUCLEOTIDE SEQUENCE [LARGE SCALE GENOMIC DNA]</scope>
    <source>
        <strain evidence="2">Gsoil 348</strain>
    </source>
</reference>
<dbReference type="Proteomes" id="UP000027982">
    <property type="component" value="Chromosome"/>
</dbReference>
<dbReference type="STRING" id="661478.OP10G_0831"/>
<feature type="region of interest" description="Disordered" evidence="1">
    <location>
        <begin position="1"/>
        <end position="29"/>
    </location>
</feature>
<organism evidence="2 3">
    <name type="scientific">Fimbriimonas ginsengisoli Gsoil 348</name>
    <dbReference type="NCBI Taxonomy" id="661478"/>
    <lineage>
        <taxon>Bacteria</taxon>
        <taxon>Bacillati</taxon>
        <taxon>Armatimonadota</taxon>
        <taxon>Fimbriimonadia</taxon>
        <taxon>Fimbriimonadales</taxon>
        <taxon>Fimbriimonadaceae</taxon>
        <taxon>Fimbriimonas</taxon>
    </lineage>
</organism>
<keyword evidence="3" id="KW-1185">Reference proteome</keyword>
<dbReference type="EMBL" id="CP007139">
    <property type="protein sequence ID" value="AIE84199.1"/>
    <property type="molecule type" value="Genomic_DNA"/>
</dbReference>
<evidence type="ECO:0000256" key="1">
    <source>
        <dbReference type="SAM" id="MobiDB-lite"/>
    </source>
</evidence>
<dbReference type="AlphaFoldDB" id="A0A068NRH3"/>